<accession>A0A1M7Y4C4</accession>
<dbReference type="Pfam" id="PF07905">
    <property type="entry name" value="PucR"/>
    <property type="match status" value="1"/>
</dbReference>
<dbReference type="STRING" id="1121345.SAMN02745217_01355"/>
<keyword evidence="4" id="KW-1185">Reference proteome</keyword>
<dbReference type="PANTHER" id="PTHR33744:SF15">
    <property type="entry name" value="CARBOHYDRATE DIACID REGULATOR"/>
    <property type="match status" value="1"/>
</dbReference>
<dbReference type="InterPro" id="IPR025736">
    <property type="entry name" value="PucR_C-HTH_dom"/>
</dbReference>
<evidence type="ECO:0000313" key="3">
    <source>
        <dbReference type="EMBL" id="SHO46980.1"/>
    </source>
</evidence>
<dbReference type="PANTHER" id="PTHR33744">
    <property type="entry name" value="CARBOHYDRATE DIACID REGULATOR"/>
    <property type="match status" value="1"/>
</dbReference>
<feature type="domain" description="Purine catabolism PurC-like" evidence="1">
    <location>
        <begin position="9"/>
        <end position="125"/>
    </location>
</feature>
<organism evidence="3 4">
    <name type="scientific">Anaerocolumna xylanovorans DSM 12503</name>
    <dbReference type="NCBI Taxonomy" id="1121345"/>
    <lineage>
        <taxon>Bacteria</taxon>
        <taxon>Bacillati</taxon>
        <taxon>Bacillota</taxon>
        <taxon>Clostridia</taxon>
        <taxon>Lachnospirales</taxon>
        <taxon>Lachnospiraceae</taxon>
        <taxon>Anaerocolumna</taxon>
    </lineage>
</organism>
<dbReference type="AlphaFoldDB" id="A0A1M7Y4C4"/>
<dbReference type="Gene3D" id="1.10.10.2840">
    <property type="entry name" value="PucR C-terminal helix-turn-helix domain"/>
    <property type="match status" value="1"/>
</dbReference>
<reference evidence="3 4" key="1">
    <citation type="submission" date="2016-12" db="EMBL/GenBank/DDBJ databases">
        <authorList>
            <person name="Song W.-J."/>
            <person name="Kurnit D.M."/>
        </authorList>
    </citation>
    <scope>NUCLEOTIDE SEQUENCE [LARGE SCALE GENOMIC DNA]</scope>
    <source>
        <strain evidence="3 4">DSM 12503</strain>
    </source>
</reference>
<evidence type="ECO:0000259" key="2">
    <source>
        <dbReference type="Pfam" id="PF13556"/>
    </source>
</evidence>
<gene>
    <name evidence="3" type="ORF">SAMN02745217_01355</name>
</gene>
<proteinExistence type="predicted"/>
<evidence type="ECO:0000313" key="4">
    <source>
        <dbReference type="Proteomes" id="UP000184612"/>
    </source>
</evidence>
<dbReference type="Pfam" id="PF13556">
    <property type="entry name" value="HTH_30"/>
    <property type="match status" value="1"/>
</dbReference>
<dbReference type="InterPro" id="IPR042070">
    <property type="entry name" value="PucR_C-HTH_sf"/>
</dbReference>
<dbReference type="EMBL" id="FRFD01000004">
    <property type="protein sequence ID" value="SHO46980.1"/>
    <property type="molecule type" value="Genomic_DNA"/>
</dbReference>
<dbReference type="Proteomes" id="UP000184612">
    <property type="component" value="Unassembled WGS sequence"/>
</dbReference>
<evidence type="ECO:0000259" key="1">
    <source>
        <dbReference type="Pfam" id="PF07905"/>
    </source>
</evidence>
<protein>
    <submittedName>
        <fullName evidence="3">PucR C-terminal helix-turn-helix domain-containing protein</fullName>
    </submittedName>
</protein>
<name>A0A1M7Y4C4_9FIRM</name>
<sequence>MSLTVKSIVENQLLKGVRIVAGFLGEAAPITWVNVMEILDSPNSIQRGELLVTTGYKLDSQEMFSDLISILKKNGVSGIAIQTGCYLDKIPSYILEESDALGFPVLEIPQNYTFSEILRVLIQKINAEKSEPELTDESSRSMFLFIHDTLSQHAIRLFEEDTAKAAYLFYIRPINQYAVNESTAQSCLNRIKSYLSDQAETCAYKTNKNGTAYFLMIFEDEGKYLSMIYDFSIVLTFLSEQQGMNYYVGIDRIKSTDSLYLSFEHVTDCTDLLQSIHAKRGVCSYDNMTFIKMFGVLHQNEHSFVSDNQALQILLNYDRINHTNYVQTLRFYLADNCNISRAANRLYIHRHTLQKRLDKIYNLCGINPDDYYARLYMSISLLFHDYFAF</sequence>
<dbReference type="InterPro" id="IPR051448">
    <property type="entry name" value="CdaR-like_regulators"/>
</dbReference>
<dbReference type="InterPro" id="IPR012914">
    <property type="entry name" value="PucR_dom"/>
</dbReference>
<feature type="domain" description="PucR C-terminal helix-turn-helix" evidence="2">
    <location>
        <begin position="326"/>
        <end position="381"/>
    </location>
</feature>
<dbReference type="RefSeq" id="WP_073588088.1">
    <property type="nucleotide sequence ID" value="NZ_FRFD01000004.1"/>
</dbReference>